<dbReference type="SMART" id="SM00430">
    <property type="entry name" value="HOLI"/>
    <property type="match status" value="1"/>
</dbReference>
<dbReference type="AlphaFoldDB" id="A0A814ADF7"/>
<evidence type="ECO:0000313" key="14">
    <source>
        <dbReference type="EMBL" id="CAF0912024.1"/>
    </source>
</evidence>
<dbReference type="GO" id="GO:0009888">
    <property type="term" value="P:tissue development"/>
    <property type="evidence" value="ECO:0007669"/>
    <property type="project" value="TreeGrafter"/>
</dbReference>
<dbReference type="PANTHER" id="PTHR24086:SF15">
    <property type="entry name" value="NUCLEAR HORMONE RECEPTOR FTZ-F1"/>
    <property type="match status" value="1"/>
</dbReference>
<accession>A0A814ADF7</accession>
<feature type="domain" description="Nuclear receptor" evidence="12">
    <location>
        <begin position="244"/>
        <end position="319"/>
    </location>
</feature>
<dbReference type="PANTHER" id="PTHR24086">
    <property type="entry name" value="NUCLEAR RECEPTOR SUBFAMILY 5 GROUP A"/>
    <property type="match status" value="1"/>
</dbReference>
<dbReference type="InterPro" id="IPR035500">
    <property type="entry name" value="NHR-like_dom_sf"/>
</dbReference>
<evidence type="ECO:0000313" key="15">
    <source>
        <dbReference type="Proteomes" id="UP000663879"/>
    </source>
</evidence>
<dbReference type="GO" id="GO:0090575">
    <property type="term" value="C:RNA polymerase II transcription regulator complex"/>
    <property type="evidence" value="ECO:0007669"/>
    <property type="project" value="TreeGrafter"/>
</dbReference>
<dbReference type="CDD" id="cd07167">
    <property type="entry name" value="NR_DBD_Lrh-1_like"/>
    <property type="match status" value="1"/>
</dbReference>
<dbReference type="FunFam" id="3.30.50.10:FF:000006">
    <property type="entry name" value="Nuclear receptor subfamily 5 group A member"/>
    <property type="match status" value="1"/>
</dbReference>
<dbReference type="InterPro" id="IPR000536">
    <property type="entry name" value="Nucl_hrmn_rcpt_lig-bd"/>
</dbReference>
<dbReference type="PROSITE" id="PS00031">
    <property type="entry name" value="NUCLEAR_REC_DBD_1"/>
    <property type="match status" value="1"/>
</dbReference>
<dbReference type="SUPFAM" id="SSF57716">
    <property type="entry name" value="Glucocorticoid receptor-like (DNA-binding domain)"/>
    <property type="match status" value="1"/>
</dbReference>
<evidence type="ECO:0000256" key="11">
    <source>
        <dbReference type="SAM" id="MobiDB-lite"/>
    </source>
</evidence>
<organism evidence="14 15">
    <name type="scientific">Brachionus calyciflorus</name>
    <dbReference type="NCBI Taxonomy" id="104777"/>
    <lineage>
        <taxon>Eukaryota</taxon>
        <taxon>Metazoa</taxon>
        <taxon>Spiralia</taxon>
        <taxon>Gnathifera</taxon>
        <taxon>Rotifera</taxon>
        <taxon>Eurotatoria</taxon>
        <taxon>Monogononta</taxon>
        <taxon>Pseudotrocha</taxon>
        <taxon>Ploima</taxon>
        <taxon>Brachionidae</taxon>
        <taxon>Brachionus</taxon>
    </lineage>
</organism>
<evidence type="ECO:0008006" key="16">
    <source>
        <dbReference type="Google" id="ProtNLM"/>
    </source>
</evidence>
<dbReference type="SUPFAM" id="SSF48508">
    <property type="entry name" value="Nuclear receptor ligand-binding domain"/>
    <property type="match status" value="1"/>
</dbReference>
<dbReference type="PROSITE" id="PS51843">
    <property type="entry name" value="NR_LBD"/>
    <property type="match status" value="1"/>
</dbReference>
<dbReference type="GO" id="GO:0000978">
    <property type="term" value="F:RNA polymerase II cis-regulatory region sequence-specific DNA binding"/>
    <property type="evidence" value="ECO:0007669"/>
    <property type="project" value="TreeGrafter"/>
</dbReference>
<dbReference type="InterPro" id="IPR013088">
    <property type="entry name" value="Znf_NHR/GATA"/>
</dbReference>
<evidence type="ECO:0000256" key="2">
    <source>
        <dbReference type="ARBA" id="ARBA00022723"/>
    </source>
</evidence>
<gene>
    <name evidence="14" type="ORF">OXX778_LOCUS11955</name>
</gene>
<feature type="compositionally biased region" description="Low complexity" evidence="11">
    <location>
        <begin position="36"/>
        <end position="51"/>
    </location>
</feature>
<dbReference type="GO" id="GO:0009755">
    <property type="term" value="P:hormone-mediated signaling pathway"/>
    <property type="evidence" value="ECO:0007669"/>
    <property type="project" value="TreeGrafter"/>
</dbReference>
<evidence type="ECO:0000256" key="10">
    <source>
        <dbReference type="RuleBase" id="RU004334"/>
    </source>
</evidence>
<dbReference type="Gene3D" id="1.10.565.10">
    <property type="entry name" value="Retinoid X Receptor"/>
    <property type="match status" value="1"/>
</dbReference>
<keyword evidence="5 10" id="KW-0805">Transcription regulation</keyword>
<proteinExistence type="inferred from homology"/>
<evidence type="ECO:0000259" key="12">
    <source>
        <dbReference type="PROSITE" id="PS51030"/>
    </source>
</evidence>
<reference evidence="14" key="1">
    <citation type="submission" date="2021-02" db="EMBL/GenBank/DDBJ databases">
        <authorList>
            <person name="Nowell W R."/>
        </authorList>
    </citation>
    <scope>NUCLEOTIDE SEQUENCE</scope>
    <source>
        <strain evidence="14">Ploen Becks lab</strain>
    </source>
</reference>
<dbReference type="GO" id="GO:0008270">
    <property type="term" value="F:zinc ion binding"/>
    <property type="evidence" value="ECO:0007669"/>
    <property type="project" value="UniProtKB-KW"/>
</dbReference>
<evidence type="ECO:0000256" key="4">
    <source>
        <dbReference type="ARBA" id="ARBA00022833"/>
    </source>
</evidence>
<feature type="region of interest" description="Disordered" evidence="11">
    <location>
        <begin position="455"/>
        <end position="480"/>
    </location>
</feature>
<evidence type="ECO:0000256" key="6">
    <source>
        <dbReference type="ARBA" id="ARBA00023125"/>
    </source>
</evidence>
<feature type="compositionally biased region" description="Low complexity" evidence="11">
    <location>
        <begin position="457"/>
        <end position="478"/>
    </location>
</feature>
<comment type="similarity">
    <text evidence="10">Belongs to the nuclear hormone receptor family.</text>
</comment>
<evidence type="ECO:0000256" key="1">
    <source>
        <dbReference type="ARBA" id="ARBA00004123"/>
    </source>
</evidence>
<evidence type="ECO:0000256" key="5">
    <source>
        <dbReference type="ARBA" id="ARBA00023015"/>
    </source>
</evidence>
<dbReference type="PRINTS" id="PR00398">
    <property type="entry name" value="STRDHORMONER"/>
</dbReference>
<dbReference type="OrthoDB" id="5771769at2759"/>
<evidence type="ECO:0000259" key="13">
    <source>
        <dbReference type="PROSITE" id="PS51843"/>
    </source>
</evidence>
<dbReference type="EMBL" id="CAJNOC010002094">
    <property type="protein sequence ID" value="CAF0912024.1"/>
    <property type="molecule type" value="Genomic_DNA"/>
</dbReference>
<feature type="region of interest" description="Disordered" evidence="11">
    <location>
        <begin position="1"/>
        <end position="62"/>
    </location>
</feature>
<comment type="subcellular location">
    <subcellularLocation>
        <location evidence="1 10">Nucleus</location>
    </subcellularLocation>
</comment>
<dbReference type="Gene3D" id="3.30.50.10">
    <property type="entry name" value="Erythroid Transcription Factor GATA-1, subunit A"/>
    <property type="match status" value="1"/>
</dbReference>
<protein>
    <recommendedName>
        <fullName evidence="16">Nuclear receptor</fullName>
    </recommendedName>
</protein>
<keyword evidence="8 10" id="KW-0675">Receptor</keyword>
<dbReference type="PRINTS" id="PR00047">
    <property type="entry name" value="STROIDFINGER"/>
</dbReference>
<comment type="caution">
    <text evidence="14">The sequence shown here is derived from an EMBL/GenBank/DDBJ whole genome shotgun (WGS) entry which is preliminary data.</text>
</comment>
<dbReference type="SMART" id="SM00399">
    <property type="entry name" value="ZnF_C4"/>
    <property type="match status" value="1"/>
</dbReference>
<evidence type="ECO:0000256" key="8">
    <source>
        <dbReference type="ARBA" id="ARBA00023170"/>
    </source>
</evidence>
<feature type="domain" description="NR LBD" evidence="13">
    <location>
        <begin position="574"/>
        <end position="789"/>
    </location>
</feature>
<dbReference type="Pfam" id="PF00105">
    <property type="entry name" value="zf-C4"/>
    <property type="match status" value="1"/>
</dbReference>
<dbReference type="InterPro" id="IPR001628">
    <property type="entry name" value="Znf_hrmn_rcpt"/>
</dbReference>
<keyword evidence="6 10" id="KW-0238">DNA-binding</keyword>
<dbReference type="InterPro" id="IPR001723">
    <property type="entry name" value="Nuclear_hrmn_rcpt"/>
</dbReference>
<evidence type="ECO:0000256" key="9">
    <source>
        <dbReference type="ARBA" id="ARBA00023242"/>
    </source>
</evidence>
<evidence type="ECO:0000256" key="3">
    <source>
        <dbReference type="ARBA" id="ARBA00022771"/>
    </source>
</evidence>
<sequence length="797" mass="90570">MMTLSNQEHENSIANMLKQHQESKTNHNISPPTPPLSSSSVSSLSSSPHSPKMSKTEKFKEENYENVKMENNDMGFNFREFNDNKKFLNFPTNGNFLNSQNFFAAKKFFNPANNNPLAQHTQQYNFHHFSQLQEQQNFLNSQYQQIHNQIQFQNQLNQSFNNQQHALKYSNSNLNCLPNNKQQYDHKNQINNFNNNNVNNTKNEPSSTPNYNEIIPLMNADIQNIGVLDVDSPDVPLDVKLGFNESCPVCGDKVSGFHYGLLTCESCKGFFKRTVQNKKLYSCVDKQQCQIDKHQRKRCAYCRFQKCLQVGMKLEAVRENRVRGGRNKFGPLYRRSRALKQQIIKQQNELNENAVAALAVAQAAANQESNGLILTNFHQNPLGTLNLNNNQNQNLTIQTENSKNPSIKSEPMEANFKNNSYEQNNFNPAVMAALNSANSQLFLKNAQDLLNYSNMLNSQNSSSSPPSTSPSSTSSQSSCYQFQDSNTKHLIMNKLSNLNLLQNMTNGKNIEKEKIENKNQYVDASVVGHIEMSPSPTASSVSSSSLENSGQYLTNNMPAILQKLINSDVSYKCTESTLIESIRSIKLDLNSKDICQISCSLLEKWCFLMVDWTRQSFYFKDIKIDDQIKLLKNSWIDILLLDLMWKQCKSENSNLDTIVFVNDQVIRASTIKHQQLNEIARNFIRCVSHFKSCDLKYAEYLALKYLVLFDPDVSGMSNPDHIEEVQQHVSTALVEYTILNGNPDKFAQLLLKLPDIKLIGVEIKHMLSVIDSESFNGGLLEGCLLGEMLYGPSNILI</sequence>
<name>A0A814ADF7_9BILA</name>
<evidence type="ECO:0000256" key="7">
    <source>
        <dbReference type="ARBA" id="ARBA00023163"/>
    </source>
</evidence>
<dbReference type="PROSITE" id="PS51030">
    <property type="entry name" value="NUCLEAR_REC_DBD_2"/>
    <property type="match status" value="1"/>
</dbReference>
<keyword evidence="9 10" id="KW-0539">Nucleus</keyword>
<dbReference type="InterPro" id="IPR016355">
    <property type="entry name" value="NR5-like"/>
</dbReference>
<keyword evidence="15" id="KW-1185">Reference proteome</keyword>
<keyword evidence="2 10" id="KW-0479">Metal-binding</keyword>
<keyword evidence="3 10" id="KW-0863">Zinc-finger</keyword>
<dbReference type="Pfam" id="PF00104">
    <property type="entry name" value="Hormone_recep"/>
    <property type="match status" value="1"/>
</dbReference>
<dbReference type="Proteomes" id="UP000663879">
    <property type="component" value="Unassembled WGS sequence"/>
</dbReference>
<dbReference type="GO" id="GO:0004879">
    <property type="term" value="F:nuclear receptor activity"/>
    <property type="evidence" value="ECO:0007669"/>
    <property type="project" value="InterPro"/>
</dbReference>
<keyword evidence="7 10" id="KW-0804">Transcription</keyword>
<keyword evidence="4 10" id="KW-0862">Zinc</keyword>